<dbReference type="InterPro" id="IPR026037">
    <property type="entry name" value="PgpA"/>
</dbReference>
<feature type="transmembrane region" description="Helical" evidence="8">
    <location>
        <begin position="216"/>
        <end position="239"/>
    </location>
</feature>
<keyword evidence="2" id="KW-0813">Transport</keyword>
<feature type="domain" description="YutG/PgpA" evidence="9">
    <location>
        <begin position="76"/>
        <end position="234"/>
    </location>
</feature>
<proteinExistence type="predicted"/>
<name>B9XHC3_PEDPL</name>
<reference evidence="10 11" key="1">
    <citation type="journal article" date="2011" name="J. Bacteriol.">
        <title>Genome sequence of 'Pedosphaera parvula' Ellin514, an aerobic Verrucomicrobial isolate from pasture soil.</title>
        <authorList>
            <person name="Kant R."/>
            <person name="van Passel M.W."/>
            <person name="Sangwan P."/>
            <person name="Palva A."/>
            <person name="Lucas S."/>
            <person name="Copeland A."/>
            <person name="Lapidus A."/>
            <person name="Glavina Del Rio T."/>
            <person name="Dalin E."/>
            <person name="Tice H."/>
            <person name="Bruce D."/>
            <person name="Goodwin L."/>
            <person name="Pitluck S."/>
            <person name="Chertkov O."/>
            <person name="Larimer F.W."/>
            <person name="Land M.L."/>
            <person name="Hauser L."/>
            <person name="Brettin T.S."/>
            <person name="Detter J.C."/>
            <person name="Han S."/>
            <person name="de Vos W.M."/>
            <person name="Janssen P.H."/>
            <person name="Smidt H."/>
        </authorList>
    </citation>
    <scope>NUCLEOTIDE SEQUENCE [LARGE SCALE GENOMIC DNA]</scope>
    <source>
        <strain evidence="10 11">Ellin514</strain>
    </source>
</reference>
<evidence type="ECO:0000256" key="2">
    <source>
        <dbReference type="ARBA" id="ARBA00022448"/>
    </source>
</evidence>
<dbReference type="STRING" id="320771.Cflav_PD3616"/>
<sequence length="244" mass="26724">MGAYEIILILALLLILFGVSRWSRFGKGFKRGMEEFINATGEVTKEMQDAMGSEDPSKKDRRDGPSNGAVANFVLWVAQGFGSGRIPWAPGTFGSLVGLVWFAALLAGGSYWLYLIGCAVGIVASVQLCGAAEKILDETDPPSVVLDEIIAIPICFLGWVSFIYFKTGFLPEPQYFFSRQTWLITVAVYVLFRLFDIAKPWPVKQSQSLPGGWGVTIDDVLAAVYVNLVVLAAHALYIAQHHRG</sequence>
<dbReference type="PANTHER" id="PTHR36305">
    <property type="entry name" value="PHOSPHATIDYLGLYCEROPHOSPHATASE A"/>
    <property type="match status" value="1"/>
</dbReference>
<dbReference type="AlphaFoldDB" id="B9XHC3"/>
<evidence type="ECO:0000256" key="8">
    <source>
        <dbReference type="SAM" id="Phobius"/>
    </source>
</evidence>
<evidence type="ECO:0000259" key="9">
    <source>
        <dbReference type="Pfam" id="PF04608"/>
    </source>
</evidence>
<evidence type="ECO:0000256" key="1">
    <source>
        <dbReference type="ARBA" id="ARBA00004167"/>
    </source>
</evidence>
<feature type="transmembrane region" description="Helical" evidence="8">
    <location>
        <begin position="144"/>
        <end position="165"/>
    </location>
</feature>
<evidence type="ECO:0000256" key="5">
    <source>
        <dbReference type="ARBA" id="ARBA00022989"/>
    </source>
</evidence>
<keyword evidence="3 8" id="KW-0812">Transmembrane</keyword>
<comment type="subcellular location">
    <subcellularLocation>
        <location evidence="1">Membrane</location>
        <topology evidence="1">Single-pass membrane protein</topology>
    </subcellularLocation>
</comment>
<dbReference type="Pfam" id="PF02416">
    <property type="entry name" value="TatA_B_E"/>
    <property type="match status" value="1"/>
</dbReference>
<dbReference type="OrthoDB" id="9804091at2"/>
<dbReference type="GO" id="GO:0016020">
    <property type="term" value="C:membrane"/>
    <property type="evidence" value="ECO:0007669"/>
    <property type="project" value="UniProtKB-ARBA"/>
</dbReference>
<comment type="caution">
    <text evidence="10">The sequence shown here is derived from an EMBL/GenBank/DDBJ whole genome shotgun (WGS) entry which is preliminary data.</text>
</comment>
<gene>
    <name evidence="10" type="ORF">Cflav_PD3616</name>
</gene>
<feature type="transmembrane region" description="Helical" evidence="8">
    <location>
        <begin position="111"/>
        <end position="132"/>
    </location>
</feature>
<dbReference type="GO" id="GO:0015031">
    <property type="term" value="P:protein transport"/>
    <property type="evidence" value="ECO:0007669"/>
    <property type="project" value="UniProtKB-KW"/>
</dbReference>
<dbReference type="GO" id="GO:0006629">
    <property type="term" value="P:lipid metabolic process"/>
    <property type="evidence" value="ECO:0007669"/>
    <property type="project" value="InterPro"/>
</dbReference>
<evidence type="ECO:0000256" key="7">
    <source>
        <dbReference type="ARBA" id="ARBA00023136"/>
    </source>
</evidence>
<evidence type="ECO:0000313" key="11">
    <source>
        <dbReference type="Proteomes" id="UP000003688"/>
    </source>
</evidence>
<dbReference type="GO" id="GO:0008962">
    <property type="term" value="F:phosphatidylglycerophosphatase activity"/>
    <property type="evidence" value="ECO:0007669"/>
    <property type="project" value="InterPro"/>
</dbReference>
<keyword evidence="6" id="KW-0811">Translocation</keyword>
<keyword evidence="5 8" id="KW-1133">Transmembrane helix</keyword>
<keyword evidence="7 8" id="KW-0472">Membrane</keyword>
<feature type="transmembrane region" description="Helical" evidence="8">
    <location>
        <begin position="6"/>
        <end position="23"/>
    </location>
</feature>
<dbReference type="InterPro" id="IPR003369">
    <property type="entry name" value="TatA/B/E"/>
</dbReference>
<organism evidence="10 11">
    <name type="scientific">Pedosphaera parvula (strain Ellin514)</name>
    <dbReference type="NCBI Taxonomy" id="320771"/>
    <lineage>
        <taxon>Bacteria</taxon>
        <taxon>Pseudomonadati</taxon>
        <taxon>Verrucomicrobiota</taxon>
        <taxon>Pedosphaerae</taxon>
        <taxon>Pedosphaerales</taxon>
        <taxon>Pedosphaeraceae</taxon>
        <taxon>Pedosphaera</taxon>
    </lineage>
</organism>
<evidence type="ECO:0000256" key="3">
    <source>
        <dbReference type="ARBA" id="ARBA00022692"/>
    </source>
</evidence>
<feature type="transmembrane region" description="Helical" evidence="8">
    <location>
        <begin position="177"/>
        <end position="195"/>
    </location>
</feature>
<evidence type="ECO:0000256" key="6">
    <source>
        <dbReference type="ARBA" id="ARBA00023010"/>
    </source>
</evidence>
<evidence type="ECO:0000256" key="4">
    <source>
        <dbReference type="ARBA" id="ARBA00022927"/>
    </source>
</evidence>
<dbReference type="CDD" id="cd06971">
    <property type="entry name" value="PgpA"/>
    <property type="match status" value="1"/>
</dbReference>
<keyword evidence="11" id="KW-1185">Reference proteome</keyword>
<dbReference type="Proteomes" id="UP000003688">
    <property type="component" value="Unassembled WGS sequence"/>
</dbReference>
<dbReference type="RefSeq" id="WP_007415217.1">
    <property type="nucleotide sequence ID" value="NZ_ABOX02000014.1"/>
</dbReference>
<dbReference type="PANTHER" id="PTHR36305:SF1">
    <property type="entry name" value="PHOSPHATIDYLGLYCEROPHOSPHATASE A"/>
    <property type="match status" value="1"/>
</dbReference>
<dbReference type="Gene3D" id="1.20.5.3310">
    <property type="match status" value="1"/>
</dbReference>
<keyword evidence="4" id="KW-0653">Protein transport</keyword>
<accession>B9XHC3</accession>
<protein>
    <submittedName>
        <fullName evidence="10">Phosphatidylglycerophosphatase A</fullName>
    </submittedName>
</protein>
<dbReference type="EMBL" id="ABOX02000014">
    <property type="protein sequence ID" value="EEF60758.1"/>
    <property type="molecule type" value="Genomic_DNA"/>
</dbReference>
<dbReference type="InterPro" id="IPR007686">
    <property type="entry name" value="YutG/PgpA"/>
</dbReference>
<evidence type="ECO:0000313" key="10">
    <source>
        <dbReference type="EMBL" id="EEF60758.1"/>
    </source>
</evidence>
<dbReference type="InterPro" id="IPR036681">
    <property type="entry name" value="PgpA-like_sf"/>
</dbReference>
<dbReference type="SUPFAM" id="SSF101307">
    <property type="entry name" value="YutG-like"/>
    <property type="match status" value="1"/>
</dbReference>
<dbReference type="Pfam" id="PF04608">
    <property type="entry name" value="PgpA"/>
    <property type="match status" value="1"/>
</dbReference>